<dbReference type="KEGG" id="mela:C6568_08245"/>
<keyword evidence="3" id="KW-1185">Reference proteome</keyword>
<dbReference type="Proteomes" id="UP000237925">
    <property type="component" value="Chromosome"/>
</dbReference>
<dbReference type="AlphaFoldDB" id="A0A2R3QC43"/>
<organism evidence="2 3">
    <name type="scientific">Melaminivora suipulveris</name>
    <dbReference type="NCBI Taxonomy" id="2109913"/>
    <lineage>
        <taxon>Bacteria</taxon>
        <taxon>Pseudomonadati</taxon>
        <taxon>Pseudomonadota</taxon>
        <taxon>Betaproteobacteria</taxon>
        <taxon>Burkholderiales</taxon>
        <taxon>Comamonadaceae</taxon>
        <taxon>Melaminivora</taxon>
    </lineage>
</organism>
<name>A0A2R3QC43_9BURK</name>
<evidence type="ECO:0000313" key="3">
    <source>
        <dbReference type="Proteomes" id="UP000237925"/>
    </source>
</evidence>
<gene>
    <name evidence="2" type="ORF">C6568_08245</name>
</gene>
<evidence type="ECO:0000256" key="1">
    <source>
        <dbReference type="SAM" id="MobiDB-lite"/>
    </source>
</evidence>
<protein>
    <submittedName>
        <fullName evidence="2">Antitoxin</fullName>
    </submittedName>
</protein>
<reference evidence="2 3" key="1">
    <citation type="submission" date="2018-03" db="EMBL/GenBank/DDBJ databases">
        <title>Genome sequencing of Melaminivora sp.</title>
        <authorList>
            <person name="Kim S.-J."/>
            <person name="Heo J."/>
            <person name="Ahn J.-H."/>
            <person name="Kwon S.-W."/>
        </authorList>
    </citation>
    <scope>NUCLEOTIDE SEQUENCE [LARGE SCALE GENOMIC DNA]</scope>
    <source>
        <strain evidence="2 3">SC2-9</strain>
    </source>
</reference>
<sequence>MRTTLDIAEDVLLAAKELARRDKKPLGQVISELARKAFTLPDSPAARPGAGQNPRDPLAALGIHPLPPCGVVVSNAHIDQLRDEEGV</sequence>
<dbReference type="OrthoDB" id="9813767at2"/>
<accession>A0A2R3QC43</accession>
<dbReference type="EMBL" id="CP027667">
    <property type="protein sequence ID" value="AVO49254.1"/>
    <property type="molecule type" value="Genomic_DNA"/>
</dbReference>
<dbReference type="RefSeq" id="WP_106683687.1">
    <property type="nucleotide sequence ID" value="NZ_CP027667.1"/>
</dbReference>
<proteinExistence type="predicted"/>
<feature type="region of interest" description="Disordered" evidence="1">
    <location>
        <begin position="40"/>
        <end position="61"/>
    </location>
</feature>
<evidence type="ECO:0000313" key="2">
    <source>
        <dbReference type="EMBL" id="AVO49254.1"/>
    </source>
</evidence>